<dbReference type="Pfam" id="PF00571">
    <property type="entry name" value="CBS"/>
    <property type="match status" value="2"/>
</dbReference>
<feature type="binding site" evidence="9">
    <location>
        <begin position="385"/>
        <end position="389"/>
    </location>
    <ligand>
        <name>IMP</name>
        <dbReference type="ChEBI" id="CHEBI:58053"/>
    </ligand>
</feature>
<feature type="binding site" evidence="9">
    <location>
        <position position="414"/>
    </location>
    <ligand>
        <name>IMP</name>
        <dbReference type="ChEBI" id="CHEBI:58053"/>
    </ligand>
</feature>
<keyword evidence="9 11" id="KW-0520">NAD</keyword>
<dbReference type="Proteomes" id="UP000271125">
    <property type="component" value="Unassembled WGS sequence"/>
</dbReference>
<dbReference type="InterPro" id="IPR013785">
    <property type="entry name" value="Aldolase_TIM"/>
</dbReference>
<feature type="region of interest" description="Disordered" evidence="15">
    <location>
        <begin position="469"/>
        <end position="494"/>
    </location>
</feature>
<dbReference type="EC" id="1.1.1.205" evidence="9"/>
<dbReference type="SUPFAM" id="SSF51412">
    <property type="entry name" value="Inosine monophosphate dehydrogenase (IMPDH)"/>
    <property type="match status" value="1"/>
</dbReference>
<keyword evidence="5 9" id="KW-0332">GMP biosynthesis</keyword>
<keyword evidence="3 9" id="KW-0479">Metal-binding</keyword>
<feature type="binding site" evidence="9">
    <location>
        <position position="249"/>
    </location>
    <ligand>
        <name>NAD(+)</name>
        <dbReference type="ChEBI" id="CHEBI:57540"/>
    </ligand>
</feature>
<comment type="caution">
    <text evidence="17">The sequence shown here is derived from an EMBL/GenBank/DDBJ whole genome shotgun (WGS) entry which is preliminary data.</text>
</comment>
<comment type="subunit">
    <text evidence="2 9">Homotetramer.</text>
</comment>
<dbReference type="GO" id="GO:0006177">
    <property type="term" value="P:GMP biosynthetic process"/>
    <property type="evidence" value="ECO:0007669"/>
    <property type="project" value="UniProtKB-UniRule"/>
</dbReference>
<protein>
    <recommendedName>
        <fullName evidence="9">Inosine-5'-monophosphate dehydrogenase</fullName>
        <shortName evidence="9">IMP dehydrogenase</shortName>
        <shortName evidence="9">IMPD</shortName>
        <shortName evidence="9">IMPDH</shortName>
        <ecNumber evidence="9">1.1.1.205</ecNumber>
    </recommendedName>
</protein>
<keyword evidence="6 9" id="KW-0630">Potassium</keyword>
<dbReference type="FunFam" id="3.20.20.70:FF:000003">
    <property type="entry name" value="GMP reductase"/>
    <property type="match status" value="1"/>
</dbReference>
<feature type="binding site" evidence="9">
    <location>
        <position position="470"/>
    </location>
    <ligand>
        <name>K(+)</name>
        <dbReference type="ChEBI" id="CHEBI:29103"/>
        <note>ligand shared between two tetrameric partners</note>
    </ligand>
</feature>
<evidence type="ECO:0000256" key="13">
    <source>
        <dbReference type="PROSITE-ProRule" id="PRU00703"/>
    </source>
</evidence>
<comment type="function">
    <text evidence="9">Catalyzes the conversion of inosine 5'-phosphate (IMP) to xanthosine 5'-phosphate (XMP), the first committed and rate-limiting step in the de novo synthesis of guanine nucleotides, and therefore plays an important role in the regulation of cell growth.</text>
</comment>
<feature type="binding site" evidence="9">
    <location>
        <position position="468"/>
    </location>
    <ligand>
        <name>K(+)</name>
        <dbReference type="ChEBI" id="CHEBI:29103"/>
        <note>ligand shared between two tetrameric partners</note>
    </ligand>
</feature>
<feature type="binding site" evidence="9">
    <location>
        <position position="303"/>
    </location>
    <ligand>
        <name>IMP</name>
        <dbReference type="ChEBI" id="CHEBI:58053"/>
    </ligand>
</feature>
<dbReference type="PANTHER" id="PTHR11911:SF111">
    <property type="entry name" value="INOSINE-5'-MONOPHOSPHATE DEHYDROGENASE"/>
    <property type="match status" value="1"/>
</dbReference>
<evidence type="ECO:0000256" key="9">
    <source>
        <dbReference type="HAMAP-Rule" id="MF_01964"/>
    </source>
</evidence>
<dbReference type="InterPro" id="IPR005990">
    <property type="entry name" value="IMP_DH"/>
</dbReference>
<dbReference type="Pfam" id="PF00478">
    <property type="entry name" value="IMPDH"/>
    <property type="match status" value="1"/>
</dbReference>
<feature type="binding site" evidence="9">
    <location>
        <begin position="361"/>
        <end position="362"/>
    </location>
    <ligand>
        <name>IMP</name>
        <dbReference type="ChEBI" id="CHEBI:58053"/>
    </ligand>
</feature>
<evidence type="ECO:0000256" key="1">
    <source>
        <dbReference type="ARBA" id="ARBA00005502"/>
    </source>
</evidence>
<feature type="active site" description="Thioimidate intermediate" evidence="9 10">
    <location>
        <position position="305"/>
    </location>
</feature>
<dbReference type="SMART" id="SM00116">
    <property type="entry name" value="CBS"/>
    <property type="match status" value="2"/>
</dbReference>
<organism evidence="17 18">
    <name type="scientific">candidate division TA06 bacterium</name>
    <dbReference type="NCBI Taxonomy" id="2250710"/>
    <lineage>
        <taxon>Bacteria</taxon>
        <taxon>Bacteria division TA06</taxon>
    </lineage>
</organism>
<dbReference type="SMART" id="SM01240">
    <property type="entry name" value="IMPDH"/>
    <property type="match status" value="1"/>
</dbReference>
<evidence type="ECO:0000256" key="7">
    <source>
        <dbReference type="ARBA" id="ARBA00023002"/>
    </source>
</evidence>
<dbReference type="InterPro" id="IPR001093">
    <property type="entry name" value="IMP_DH_GMPRt"/>
</dbReference>
<dbReference type="CDD" id="cd04601">
    <property type="entry name" value="CBS_pair_IMPDH"/>
    <property type="match status" value="1"/>
</dbReference>
<reference evidence="17 18" key="1">
    <citation type="submission" date="2018-06" db="EMBL/GenBank/DDBJ databases">
        <title>Extensive metabolic versatility and redundancy in microbially diverse, dynamic hydrothermal sediments.</title>
        <authorList>
            <person name="Dombrowski N."/>
            <person name="Teske A."/>
            <person name="Baker B.J."/>
        </authorList>
    </citation>
    <scope>NUCLEOTIDE SEQUENCE [LARGE SCALE GENOMIC DNA]</scope>
    <source>
        <strain evidence="17">B10_G13</strain>
    </source>
</reference>
<dbReference type="NCBIfam" id="TIGR01302">
    <property type="entry name" value="IMP_dehydrog"/>
    <property type="match status" value="1"/>
</dbReference>
<evidence type="ECO:0000256" key="5">
    <source>
        <dbReference type="ARBA" id="ARBA00022749"/>
    </source>
</evidence>
<feature type="binding site" description="in other chain" evidence="9 12">
    <location>
        <position position="305"/>
    </location>
    <ligand>
        <name>K(+)</name>
        <dbReference type="ChEBI" id="CHEBI:29103"/>
        <note>ligand shared between two tetrameric partners</note>
    </ligand>
</feature>
<dbReference type="InterPro" id="IPR046342">
    <property type="entry name" value="CBS_dom_sf"/>
</dbReference>
<dbReference type="EMBL" id="QNBD01000241">
    <property type="protein sequence ID" value="RKX68782.1"/>
    <property type="molecule type" value="Genomic_DNA"/>
</dbReference>
<dbReference type="AlphaFoldDB" id="A0A660SDZ5"/>
<comment type="caution">
    <text evidence="9">Lacks conserved residue(s) required for the propagation of feature annotation.</text>
</comment>
<keyword evidence="8 13" id="KW-0129">CBS domain</keyword>
<feature type="active site" description="Proton acceptor" evidence="9 10">
    <location>
        <position position="402"/>
    </location>
</feature>
<evidence type="ECO:0000256" key="11">
    <source>
        <dbReference type="PIRSR" id="PIRSR000130-3"/>
    </source>
</evidence>
<dbReference type="PROSITE" id="PS51371">
    <property type="entry name" value="CBS"/>
    <property type="match status" value="2"/>
</dbReference>
<comment type="catalytic activity">
    <reaction evidence="9">
        <text>IMP + NAD(+) + H2O = XMP + NADH + H(+)</text>
        <dbReference type="Rhea" id="RHEA:11708"/>
        <dbReference type="ChEBI" id="CHEBI:15377"/>
        <dbReference type="ChEBI" id="CHEBI:15378"/>
        <dbReference type="ChEBI" id="CHEBI:57464"/>
        <dbReference type="ChEBI" id="CHEBI:57540"/>
        <dbReference type="ChEBI" id="CHEBI:57945"/>
        <dbReference type="ChEBI" id="CHEBI:58053"/>
        <dbReference type="EC" id="1.1.1.205"/>
    </reaction>
</comment>
<dbReference type="GO" id="GO:0003938">
    <property type="term" value="F:IMP dehydrogenase activity"/>
    <property type="evidence" value="ECO:0007669"/>
    <property type="project" value="UniProtKB-UniRule"/>
</dbReference>
<keyword evidence="7 9" id="KW-0560">Oxidoreductase</keyword>
<feature type="binding site" evidence="9">
    <location>
        <position position="469"/>
    </location>
    <ligand>
        <name>K(+)</name>
        <dbReference type="ChEBI" id="CHEBI:29103"/>
        <note>ligand shared between two tetrameric partners</note>
    </ligand>
</feature>
<feature type="domain" description="CBS" evidence="16">
    <location>
        <begin position="92"/>
        <end position="152"/>
    </location>
</feature>
<comment type="similarity">
    <text evidence="1 9 14">Belongs to the IMPDH/GMPR family.</text>
</comment>
<proteinExistence type="inferred from homology"/>
<dbReference type="GO" id="GO:0006183">
    <property type="term" value="P:GTP biosynthetic process"/>
    <property type="evidence" value="ECO:0007669"/>
    <property type="project" value="TreeGrafter"/>
</dbReference>
<evidence type="ECO:0000256" key="14">
    <source>
        <dbReference type="RuleBase" id="RU003927"/>
    </source>
</evidence>
<dbReference type="Gene3D" id="3.20.20.70">
    <property type="entry name" value="Aldolase class I"/>
    <property type="match status" value="1"/>
</dbReference>
<feature type="binding site" evidence="9">
    <location>
        <begin position="338"/>
        <end position="340"/>
    </location>
    <ligand>
        <name>IMP</name>
        <dbReference type="ChEBI" id="CHEBI:58053"/>
    </ligand>
</feature>
<accession>A0A660SDZ5</accession>
<sequence length="494" mass="54679">MKHNKISLTFDDVSLKTGYSATLPKDISTNSKFSKNISLNIPIISAAMDTVTEYPLAIEMAKLGGIGVIHKNLTPEEQSYHISRVKFYLNGLIDKPKFVYEDQTISSVLKKREEKNYEFRTFPVLNRNGKLTGILTGNDFDFCDDYSKLVKEVMTKNVITLPQGADLDKAYALMVKEKKKAIPLIDKQQRLIALYTLKDLKRIKNKESDQYNLDENGQLRVAAAIGVGKKALLRLEKLVKENLDVVVIDTAHADSKQVYETIKEIKNSYNLDVVAGNISEPDSALRLIKAGVDGIKVGQGPGSICTTRVVAGIGAPQLTAIYECSKIADEFNIPVCADGGIKFSGDIAKAIGAGAHSVMIGNMLAGTKESPGEIIFLNGRNWKDYRGMGSLGAMKFEGSRERYNQISKDKLVPEGIEGLVPYKGKLKDIMFQYVGGLKSGMGYVGAKNIKEMREKADFRRLTQSGKIESHPHDVYITKESPNYSFPSGRRDRKT</sequence>
<dbReference type="HAMAP" id="MF_01964">
    <property type="entry name" value="IMPDH"/>
    <property type="match status" value="1"/>
</dbReference>
<comment type="activity regulation">
    <text evidence="9">Mycophenolic acid (MPA) is a non-competitive inhibitor that prevents formation of the closed enzyme conformation by binding to the same site as the amobile flap. In contrast, mizoribine monophosphate (MZP) is a competitive inhibitor that induces the closed conformation. MPA is a potent inhibitor of mammalian IMPDHs but a poor inhibitor of the bacterial enzymes. MZP is a more potent inhibitor of bacterial IMPDH.</text>
</comment>
<evidence type="ECO:0000256" key="12">
    <source>
        <dbReference type="PIRSR" id="PIRSR000130-4"/>
    </source>
</evidence>
<comment type="cofactor">
    <cofactor evidence="9">
        <name>K(+)</name>
        <dbReference type="ChEBI" id="CHEBI:29103"/>
    </cofactor>
</comment>
<feature type="domain" description="CBS" evidence="16">
    <location>
        <begin position="154"/>
        <end position="210"/>
    </location>
</feature>
<evidence type="ECO:0000256" key="4">
    <source>
        <dbReference type="ARBA" id="ARBA00022737"/>
    </source>
</evidence>
<evidence type="ECO:0000256" key="10">
    <source>
        <dbReference type="PIRSR" id="PIRSR000130-1"/>
    </source>
</evidence>
<dbReference type="GO" id="GO:0046872">
    <property type="term" value="F:metal ion binding"/>
    <property type="evidence" value="ECO:0007669"/>
    <property type="project" value="UniProtKB-UniRule"/>
</dbReference>
<comment type="pathway">
    <text evidence="9">Purine metabolism; XMP biosynthesis via de novo pathway; XMP from IMP: step 1/1.</text>
</comment>
<evidence type="ECO:0000256" key="3">
    <source>
        <dbReference type="ARBA" id="ARBA00022723"/>
    </source>
</evidence>
<evidence type="ECO:0000313" key="17">
    <source>
        <dbReference type="EMBL" id="RKX68782.1"/>
    </source>
</evidence>
<feature type="binding site" description="in other chain" evidence="9 12">
    <location>
        <position position="302"/>
    </location>
    <ligand>
        <name>K(+)</name>
        <dbReference type="ChEBI" id="CHEBI:29103"/>
        <note>ligand shared between two tetrameric partners</note>
    </ligand>
</feature>
<keyword evidence="9" id="KW-0658">Purine biosynthesis</keyword>
<dbReference type="GO" id="GO:0000166">
    <property type="term" value="F:nucleotide binding"/>
    <property type="evidence" value="ECO:0007669"/>
    <property type="project" value="UniProtKB-UniRule"/>
</dbReference>
<evidence type="ECO:0000256" key="8">
    <source>
        <dbReference type="ARBA" id="ARBA00023122"/>
    </source>
</evidence>
<name>A0A660SDZ5_UNCT6</name>
<evidence type="ECO:0000256" key="15">
    <source>
        <dbReference type="SAM" id="MobiDB-lite"/>
    </source>
</evidence>
<dbReference type="CDD" id="cd00381">
    <property type="entry name" value="IMPDH"/>
    <property type="match status" value="1"/>
</dbReference>
<evidence type="ECO:0000259" key="16">
    <source>
        <dbReference type="PROSITE" id="PS51371"/>
    </source>
</evidence>
<feature type="binding site" description="in other chain" evidence="9 12">
    <location>
        <position position="300"/>
    </location>
    <ligand>
        <name>K(+)</name>
        <dbReference type="ChEBI" id="CHEBI:29103"/>
        <note>ligand shared between two tetrameric partners</note>
    </ligand>
</feature>
<dbReference type="SUPFAM" id="SSF54631">
    <property type="entry name" value="CBS-domain pair"/>
    <property type="match status" value="1"/>
</dbReference>
<feature type="binding site" evidence="9 11">
    <location>
        <begin position="298"/>
        <end position="300"/>
    </location>
    <ligand>
        <name>NAD(+)</name>
        <dbReference type="ChEBI" id="CHEBI:57540"/>
    </ligand>
</feature>
<dbReference type="PIRSF" id="PIRSF000130">
    <property type="entry name" value="IMPDH"/>
    <property type="match status" value="1"/>
</dbReference>
<evidence type="ECO:0000313" key="18">
    <source>
        <dbReference type="Proteomes" id="UP000271125"/>
    </source>
</evidence>
<evidence type="ECO:0000256" key="6">
    <source>
        <dbReference type="ARBA" id="ARBA00022958"/>
    </source>
</evidence>
<feature type="binding site" evidence="11">
    <location>
        <begin position="249"/>
        <end position="251"/>
    </location>
    <ligand>
        <name>NAD(+)</name>
        <dbReference type="ChEBI" id="CHEBI:57540"/>
    </ligand>
</feature>
<dbReference type="InterPro" id="IPR000644">
    <property type="entry name" value="CBS_dom"/>
</dbReference>
<evidence type="ECO:0000256" key="2">
    <source>
        <dbReference type="ARBA" id="ARBA00011881"/>
    </source>
</evidence>
<dbReference type="UniPathway" id="UPA00601">
    <property type="reaction ID" value="UER00295"/>
</dbReference>
<gene>
    <name evidence="9" type="primary">guaB</name>
    <name evidence="17" type="ORF">DRP43_05115</name>
</gene>
<dbReference type="PANTHER" id="PTHR11911">
    <property type="entry name" value="INOSINE-5-MONOPHOSPHATE DEHYDROGENASE RELATED"/>
    <property type="match status" value="1"/>
</dbReference>
<keyword evidence="4" id="KW-0677">Repeat</keyword>